<dbReference type="Proteomes" id="UP000000849">
    <property type="component" value="Chromosome"/>
</dbReference>
<keyword evidence="3" id="KW-1185">Reference proteome</keyword>
<name>D5ULF0_CELFN</name>
<evidence type="ECO:0000256" key="1">
    <source>
        <dbReference type="SAM" id="MobiDB-lite"/>
    </source>
</evidence>
<gene>
    <name evidence="2" type="ordered locus">Cfla_1088</name>
</gene>
<dbReference type="RefSeq" id="WP_013116326.1">
    <property type="nucleotide sequence ID" value="NC_014151.1"/>
</dbReference>
<dbReference type="HOGENOM" id="CLU_125454_0_0_11"/>
<reference evidence="2 3" key="1">
    <citation type="journal article" date="2010" name="Stand. Genomic Sci.">
        <title>Complete genome sequence of Cellulomonas flavigena type strain (134).</title>
        <authorList>
            <person name="Abt B."/>
            <person name="Foster B."/>
            <person name="Lapidus A."/>
            <person name="Clum A."/>
            <person name="Sun H."/>
            <person name="Pukall R."/>
            <person name="Lucas S."/>
            <person name="Glavina Del Rio T."/>
            <person name="Nolan M."/>
            <person name="Tice H."/>
            <person name="Cheng J.F."/>
            <person name="Pitluck S."/>
            <person name="Liolios K."/>
            <person name="Ivanova N."/>
            <person name="Mavromatis K."/>
            <person name="Ovchinnikova G."/>
            <person name="Pati A."/>
            <person name="Goodwin L."/>
            <person name="Chen A."/>
            <person name="Palaniappan K."/>
            <person name="Land M."/>
            <person name="Hauser L."/>
            <person name="Chang Y.J."/>
            <person name="Jeffries C.D."/>
            <person name="Rohde M."/>
            <person name="Goker M."/>
            <person name="Woyke T."/>
            <person name="Bristow J."/>
            <person name="Eisen J.A."/>
            <person name="Markowitz V."/>
            <person name="Hugenholtz P."/>
            <person name="Kyrpides N.C."/>
            <person name="Klenk H.P."/>
        </authorList>
    </citation>
    <scope>NUCLEOTIDE SEQUENCE [LARGE SCALE GENOMIC DNA]</scope>
    <source>
        <strain evidence="3">ATCC 482 / DSM 20109 / BCRC 11376 / JCM 18109 / NBRC 3775 / NCIMB 8073 / NRS 134</strain>
    </source>
</reference>
<dbReference type="EMBL" id="CP001964">
    <property type="protein sequence ID" value="ADG73992.1"/>
    <property type="molecule type" value="Genomic_DNA"/>
</dbReference>
<feature type="region of interest" description="Disordered" evidence="1">
    <location>
        <begin position="1"/>
        <end position="30"/>
    </location>
</feature>
<dbReference type="AlphaFoldDB" id="D5ULF0"/>
<dbReference type="KEGG" id="cfl:Cfla_1088"/>
<proteinExistence type="predicted"/>
<evidence type="ECO:0000313" key="3">
    <source>
        <dbReference type="Proteomes" id="UP000000849"/>
    </source>
</evidence>
<sequence length="157" mass="16729">MTSQPPVPGGPTDGPAPQDPQAARWRAERREAAAAHAAALAARQHAESTRARAMIAEFLEAARARGVAPVALHVRSYDGRSRYRTPLAGWYLRRDETVGVDTAGEFYVLTAPSSLVSRLRGVHPTPQDPPLVIGAGGKDGESIDMRDALARVLSGEV</sequence>
<dbReference type="STRING" id="446466.Cfla_1088"/>
<accession>D5ULF0</accession>
<evidence type="ECO:0000313" key="2">
    <source>
        <dbReference type="EMBL" id="ADG73992.1"/>
    </source>
</evidence>
<organism evidence="2 3">
    <name type="scientific">Cellulomonas flavigena (strain ATCC 482 / DSM 20109 / BCRC 11376 / JCM 18109 / NBRC 3775 / NCIMB 8073 / NRS 134)</name>
    <dbReference type="NCBI Taxonomy" id="446466"/>
    <lineage>
        <taxon>Bacteria</taxon>
        <taxon>Bacillati</taxon>
        <taxon>Actinomycetota</taxon>
        <taxon>Actinomycetes</taxon>
        <taxon>Micrococcales</taxon>
        <taxon>Cellulomonadaceae</taxon>
        <taxon>Cellulomonas</taxon>
    </lineage>
</organism>
<protein>
    <submittedName>
        <fullName evidence="2">Uncharacterized protein</fullName>
    </submittedName>
</protein>
<dbReference type="eggNOG" id="ENOG5032US9">
    <property type="taxonomic scope" value="Bacteria"/>
</dbReference>